<accession>A0A1F6C5V3</accession>
<name>A0A1F6C5V3_HANXR</name>
<dbReference type="SMART" id="SM00448">
    <property type="entry name" value="REC"/>
    <property type="match status" value="1"/>
</dbReference>
<dbReference type="Pfam" id="PF00072">
    <property type="entry name" value="Response_reg"/>
    <property type="match status" value="1"/>
</dbReference>
<evidence type="ECO:0000256" key="1">
    <source>
        <dbReference type="PROSITE-ProRule" id="PRU00169"/>
    </source>
</evidence>
<dbReference type="GO" id="GO:0000160">
    <property type="term" value="P:phosphorelay signal transduction system"/>
    <property type="evidence" value="ECO:0007669"/>
    <property type="project" value="InterPro"/>
</dbReference>
<dbReference type="SUPFAM" id="SSF52172">
    <property type="entry name" value="CheY-like"/>
    <property type="match status" value="1"/>
</dbReference>
<dbReference type="AlphaFoldDB" id="A0A1F6C5V3"/>
<evidence type="ECO:0000313" key="4">
    <source>
        <dbReference type="Proteomes" id="UP000178606"/>
    </source>
</evidence>
<sequence length="146" mass="16568">MDKDKKRTILIAEDDEEDLLLTQEAIKECGLVADLRVVKDGEELLDYLHRRGAYREACSPRPALILLDLRMPRKDGYEALQEIRSDPALQVIPVVVLTTSRTEEDVQGCYALGVNSYIAKPNGFRGLVDAMMILKRYWFEVVSLPS</sequence>
<dbReference type="PANTHER" id="PTHR44520:SF2">
    <property type="entry name" value="RESPONSE REGULATOR RCP1"/>
    <property type="match status" value="1"/>
</dbReference>
<proteinExistence type="predicted"/>
<protein>
    <submittedName>
        <fullName evidence="3">Two-component system response regulator</fullName>
    </submittedName>
</protein>
<feature type="modified residue" description="4-aspartylphosphate" evidence="1">
    <location>
        <position position="68"/>
    </location>
</feature>
<evidence type="ECO:0000313" key="3">
    <source>
        <dbReference type="EMBL" id="OGG44267.1"/>
    </source>
</evidence>
<dbReference type="PROSITE" id="PS50110">
    <property type="entry name" value="RESPONSE_REGULATORY"/>
    <property type="match status" value="1"/>
</dbReference>
<comment type="caution">
    <text evidence="3">The sequence shown here is derived from an EMBL/GenBank/DDBJ whole genome shotgun (WGS) entry which is preliminary data.</text>
</comment>
<organism evidence="3 4">
    <name type="scientific">Handelsmanbacteria sp. (strain RIFCSPLOWO2_12_FULL_64_10)</name>
    <dbReference type="NCBI Taxonomy" id="1817868"/>
    <lineage>
        <taxon>Bacteria</taxon>
        <taxon>Candidatus Handelsmaniibacteriota</taxon>
    </lineage>
</organism>
<dbReference type="EMBL" id="MFKF01000409">
    <property type="protein sequence ID" value="OGG44267.1"/>
    <property type="molecule type" value="Genomic_DNA"/>
</dbReference>
<dbReference type="InterPro" id="IPR001789">
    <property type="entry name" value="Sig_transdc_resp-reg_receiver"/>
</dbReference>
<dbReference type="Gene3D" id="3.40.50.2300">
    <property type="match status" value="1"/>
</dbReference>
<feature type="domain" description="Response regulatory" evidence="2">
    <location>
        <begin position="8"/>
        <end position="135"/>
    </location>
</feature>
<reference evidence="3 4" key="1">
    <citation type="journal article" date="2016" name="Nat. Commun.">
        <title>Thousands of microbial genomes shed light on interconnected biogeochemical processes in an aquifer system.</title>
        <authorList>
            <person name="Anantharaman K."/>
            <person name="Brown C.T."/>
            <person name="Hug L.A."/>
            <person name="Sharon I."/>
            <person name="Castelle C.J."/>
            <person name="Probst A.J."/>
            <person name="Thomas B.C."/>
            <person name="Singh A."/>
            <person name="Wilkins M.J."/>
            <person name="Karaoz U."/>
            <person name="Brodie E.L."/>
            <person name="Williams K.H."/>
            <person name="Hubbard S.S."/>
            <person name="Banfield J.F."/>
        </authorList>
    </citation>
    <scope>NUCLEOTIDE SEQUENCE [LARGE SCALE GENOMIC DNA]</scope>
    <source>
        <strain evidence="4">RIFCSPLOWO2_12_FULL_64_10</strain>
    </source>
</reference>
<dbReference type="InterPro" id="IPR011006">
    <property type="entry name" value="CheY-like_superfamily"/>
</dbReference>
<gene>
    <name evidence="3" type="ORF">A3F84_14920</name>
</gene>
<dbReference type="PANTHER" id="PTHR44520">
    <property type="entry name" value="RESPONSE REGULATOR RCP1-RELATED"/>
    <property type="match status" value="1"/>
</dbReference>
<dbReference type="Proteomes" id="UP000178606">
    <property type="component" value="Unassembled WGS sequence"/>
</dbReference>
<evidence type="ECO:0000259" key="2">
    <source>
        <dbReference type="PROSITE" id="PS50110"/>
    </source>
</evidence>
<keyword evidence="1" id="KW-0597">Phosphoprotein</keyword>
<dbReference type="CDD" id="cd17557">
    <property type="entry name" value="REC_Rcp-like"/>
    <property type="match status" value="1"/>
</dbReference>
<dbReference type="InterPro" id="IPR052893">
    <property type="entry name" value="TCS_response_regulator"/>
</dbReference>